<feature type="transmembrane region" description="Helical" evidence="8">
    <location>
        <begin position="531"/>
        <end position="554"/>
    </location>
</feature>
<gene>
    <name evidence="11" type="ORF">IMSHALPRED_007343</name>
</gene>
<dbReference type="OrthoDB" id="5212126at2759"/>
<feature type="transmembrane region" description="Helical" evidence="8">
    <location>
        <begin position="499"/>
        <end position="519"/>
    </location>
</feature>
<evidence type="ECO:0000256" key="1">
    <source>
        <dbReference type="ARBA" id="ARBA00004141"/>
    </source>
</evidence>
<dbReference type="Pfam" id="PF14558">
    <property type="entry name" value="TRP_N"/>
    <property type="match status" value="1"/>
</dbReference>
<keyword evidence="6 8" id="KW-0472">Membrane</keyword>
<feature type="transmembrane region" description="Helical" evidence="8">
    <location>
        <begin position="473"/>
        <end position="493"/>
    </location>
</feature>
<feature type="chain" id="PRO_5034170745" description="ML-like domain-containing protein" evidence="9">
    <location>
        <begin position="27"/>
        <end position="771"/>
    </location>
</feature>
<feature type="transmembrane region" description="Helical" evidence="8">
    <location>
        <begin position="384"/>
        <end position="404"/>
    </location>
</feature>
<dbReference type="GO" id="GO:0009272">
    <property type="term" value="P:fungal-type cell wall biogenesis"/>
    <property type="evidence" value="ECO:0007669"/>
    <property type="project" value="TreeGrafter"/>
</dbReference>
<evidence type="ECO:0000256" key="6">
    <source>
        <dbReference type="ARBA" id="ARBA00023136"/>
    </source>
</evidence>
<dbReference type="AlphaFoldDB" id="A0A8H3FV57"/>
<reference evidence="11" key="1">
    <citation type="submission" date="2021-03" db="EMBL/GenBank/DDBJ databases">
        <authorList>
            <person name="Tagirdzhanova G."/>
        </authorList>
    </citation>
    <scope>NUCLEOTIDE SEQUENCE</scope>
</reference>
<keyword evidence="12" id="KW-1185">Reference proteome</keyword>
<name>A0A8H3FV57_9LECA</name>
<keyword evidence="3 8" id="KW-0812">Transmembrane</keyword>
<dbReference type="PANTHER" id="PTHR31145">
    <property type="entry name" value="INTEGRAL MEMBRANE PROTEIN (AFU_ORTHOLOGUE AFUA_7G01610)"/>
    <property type="match status" value="1"/>
</dbReference>
<evidence type="ECO:0000256" key="7">
    <source>
        <dbReference type="SAM" id="MobiDB-lite"/>
    </source>
</evidence>
<feature type="transmembrane region" description="Helical" evidence="8">
    <location>
        <begin position="330"/>
        <end position="352"/>
    </location>
</feature>
<comment type="similarity">
    <text evidence="2">Belongs to the transient receptor potential (TRP) ion channel family.</text>
</comment>
<feature type="signal peptide" evidence="9">
    <location>
        <begin position="1"/>
        <end position="26"/>
    </location>
</feature>
<comment type="caution">
    <text evidence="11">The sequence shown here is derived from an EMBL/GenBank/DDBJ whole genome shotgun (WGS) entry which is preliminary data.</text>
</comment>
<evidence type="ECO:0000259" key="10">
    <source>
        <dbReference type="SMART" id="SM01320"/>
    </source>
</evidence>
<dbReference type="InterPro" id="IPR032800">
    <property type="entry name" value="TRP_N"/>
</dbReference>
<feature type="region of interest" description="Disordered" evidence="7">
    <location>
        <begin position="651"/>
        <end position="771"/>
    </location>
</feature>
<evidence type="ECO:0000256" key="4">
    <source>
        <dbReference type="ARBA" id="ARBA00022729"/>
    </source>
</evidence>
<dbReference type="Pfam" id="PF06011">
    <property type="entry name" value="TRP"/>
    <property type="match status" value="1"/>
</dbReference>
<evidence type="ECO:0000313" key="12">
    <source>
        <dbReference type="Proteomes" id="UP000664534"/>
    </source>
</evidence>
<sequence>MHFTSLPKPVWLSLATIVSLSPFASPMRLIESSSLNPCQTNSSFTATLFNVIFTPDNNSLAFNILGVSSISGYVTAEIDVIAYGYTAVKQTLDPCTSNLEGLCPMNTGQINIQSNIDIPSSVEKDIPSIAYGVPDLDGLVKVYIKNNVTGVSEACVEAQLSNGQTVDQKGVGWTTAVIAGLALLASAVTSGLGHSNTAAHVAANALSLFGFFQAQAIIGMTAVPLPPIVASWTQNFQWSLGIIRVGFLESICTWYQRATGGTPSTLLSTLNTESVEVQKRSLNLGKSIMRAAHALSKRTNASSTTTAAKVIIVSGIKRVGFRAKIETTNIFLTGIIFFMIFVFLTAVCVMLFKGFCEIAVKAGWFKGDKFEDFRTGWKIVLKGILFRLVLIGYPQICILCLWELTQKDSAAEIVLALFFFVSMSVALAWASLKVFRIAKRSVTMHKNPAYILYSDPSALNKWGFLYVQFRATAYYFIMPSLCYILIKALFIAFGQNSGITQAIALVVIEAGSLIGVSILRPWMDKKTNAFNISIAAINFINAIFLLVFTSVFNQPVGIPHLIPYSLILKITQGIVTGVMGVVFFVYNAAFALVLLLMVLVATCYAIFSKNPDTRYQPMRDDRGSFIKSQTNLNTELDALGVTARGDMAQKGFYGRDLDDDEDSYSSGSGKMGHDAAGVPLPPSTSNSNRNPNIREPPRSPIDPNMQYFPSDGTPRHGAPMYKNDNSSSRPGADMPLMGRQRDQSPYRPDTAGGYRQQNNTSPWQRGAGYDH</sequence>
<feature type="transmembrane region" description="Helical" evidence="8">
    <location>
        <begin position="410"/>
        <end position="432"/>
    </location>
</feature>
<keyword evidence="4 9" id="KW-0732">Signal</keyword>
<dbReference type="InterPro" id="IPR010308">
    <property type="entry name" value="TRP_C"/>
</dbReference>
<evidence type="ECO:0000256" key="5">
    <source>
        <dbReference type="ARBA" id="ARBA00022989"/>
    </source>
</evidence>
<dbReference type="GO" id="GO:0016020">
    <property type="term" value="C:membrane"/>
    <property type="evidence" value="ECO:0007669"/>
    <property type="project" value="UniProtKB-SubCell"/>
</dbReference>
<feature type="transmembrane region" description="Helical" evidence="8">
    <location>
        <begin position="574"/>
        <end position="607"/>
    </location>
</feature>
<dbReference type="GO" id="GO:0055085">
    <property type="term" value="P:transmembrane transport"/>
    <property type="evidence" value="ECO:0007669"/>
    <property type="project" value="TreeGrafter"/>
</dbReference>
<organism evidence="11 12">
    <name type="scientific">Imshaugia aleurites</name>
    <dbReference type="NCBI Taxonomy" id="172621"/>
    <lineage>
        <taxon>Eukaryota</taxon>
        <taxon>Fungi</taxon>
        <taxon>Dikarya</taxon>
        <taxon>Ascomycota</taxon>
        <taxon>Pezizomycotina</taxon>
        <taxon>Lecanoromycetes</taxon>
        <taxon>OSLEUM clade</taxon>
        <taxon>Lecanoromycetidae</taxon>
        <taxon>Lecanorales</taxon>
        <taxon>Lecanorineae</taxon>
        <taxon>Parmeliaceae</taxon>
        <taxon>Imshaugia</taxon>
    </lineage>
</organism>
<dbReference type="SMART" id="SM01320">
    <property type="entry name" value="TRP_N"/>
    <property type="match status" value="1"/>
</dbReference>
<feature type="domain" description="ML-like" evidence="10">
    <location>
        <begin position="28"/>
        <end position="167"/>
    </location>
</feature>
<accession>A0A8H3FV57</accession>
<evidence type="ECO:0000256" key="9">
    <source>
        <dbReference type="SAM" id="SignalP"/>
    </source>
</evidence>
<dbReference type="EMBL" id="CAJPDT010000048">
    <property type="protein sequence ID" value="CAF9927966.1"/>
    <property type="molecule type" value="Genomic_DNA"/>
</dbReference>
<evidence type="ECO:0000256" key="3">
    <source>
        <dbReference type="ARBA" id="ARBA00022692"/>
    </source>
</evidence>
<dbReference type="Proteomes" id="UP000664534">
    <property type="component" value="Unassembled WGS sequence"/>
</dbReference>
<comment type="subcellular location">
    <subcellularLocation>
        <location evidence="1">Membrane</location>
        <topology evidence="1">Multi-pass membrane protein</topology>
    </subcellularLocation>
</comment>
<proteinExistence type="inferred from homology"/>
<evidence type="ECO:0000256" key="2">
    <source>
        <dbReference type="ARBA" id="ARBA00010642"/>
    </source>
</evidence>
<evidence type="ECO:0000256" key="8">
    <source>
        <dbReference type="SAM" id="Phobius"/>
    </source>
</evidence>
<evidence type="ECO:0000313" key="11">
    <source>
        <dbReference type="EMBL" id="CAF9927966.1"/>
    </source>
</evidence>
<dbReference type="InterPro" id="IPR040241">
    <property type="entry name" value="TRP_Flc/Pkd2-like"/>
</dbReference>
<keyword evidence="5 8" id="KW-1133">Transmembrane helix</keyword>
<dbReference type="PANTHER" id="PTHR31145:SF2">
    <property type="entry name" value="FLAVIN CARRIER PROTEIN 2"/>
    <property type="match status" value="1"/>
</dbReference>
<protein>
    <recommendedName>
        <fullName evidence="10">ML-like domain-containing protein</fullName>
    </recommendedName>
</protein>